<protein>
    <submittedName>
        <fullName evidence="2">Uncharacterized protein</fullName>
    </submittedName>
</protein>
<accession>A0ABY6XSW5</accession>
<feature type="region of interest" description="Disordered" evidence="1">
    <location>
        <begin position="174"/>
        <end position="198"/>
    </location>
</feature>
<evidence type="ECO:0000313" key="2">
    <source>
        <dbReference type="EMBL" id="VWC74103.1"/>
    </source>
</evidence>
<name>A0ABY6XSW5_9BURK</name>
<sequence>MQVSPGIARVVAIAVMLACAIASERYAVHSYHTLVLLHSAYGAGTPQTGSVRSWMTLGYVAATYHVPEEVLTRRLGLPAATTPDTRLRALADQQGMSRSAYVEPVQRAIGEVAATPAAARTGWLARLGDTVLGTVLVHGYATLAVTYQLASLGVPVPDAVAVIVAGSLEHHLQRSPYSRPRSATRPATASDGSPDAARSNAVSRIRSTCAYQRDLYVFLLAGAQY</sequence>
<evidence type="ECO:0000256" key="1">
    <source>
        <dbReference type="SAM" id="MobiDB-lite"/>
    </source>
</evidence>
<comment type="caution">
    <text evidence="2">The sequence shown here is derived from an EMBL/GenBank/DDBJ whole genome shotgun (WGS) entry which is preliminary data.</text>
</comment>
<gene>
    <name evidence="2" type="ORF">BLA17378_03477</name>
</gene>
<organism evidence="2 3">
    <name type="scientific">Burkholderia aenigmatica</name>
    <dbReference type="NCBI Taxonomy" id="2015348"/>
    <lineage>
        <taxon>Bacteria</taxon>
        <taxon>Pseudomonadati</taxon>
        <taxon>Pseudomonadota</taxon>
        <taxon>Betaproteobacteria</taxon>
        <taxon>Burkholderiales</taxon>
        <taxon>Burkholderiaceae</taxon>
        <taxon>Burkholderia</taxon>
        <taxon>Burkholderia cepacia complex</taxon>
    </lineage>
</organism>
<evidence type="ECO:0000313" key="3">
    <source>
        <dbReference type="Proteomes" id="UP000494120"/>
    </source>
</evidence>
<proteinExistence type="predicted"/>
<dbReference type="Proteomes" id="UP000494120">
    <property type="component" value="Unassembled WGS sequence"/>
</dbReference>
<dbReference type="EMBL" id="CABVQG010000011">
    <property type="protein sequence ID" value="VWC74103.1"/>
    <property type="molecule type" value="Genomic_DNA"/>
</dbReference>
<keyword evidence="3" id="KW-1185">Reference proteome</keyword>
<reference evidence="2 3" key="1">
    <citation type="submission" date="2019-09" db="EMBL/GenBank/DDBJ databases">
        <authorList>
            <person name="Depoorter E."/>
        </authorList>
    </citation>
    <scope>NUCLEOTIDE SEQUENCE [LARGE SCALE GENOMIC DNA]</scope>
    <source>
        <strain evidence="2 3">R-17378</strain>
    </source>
</reference>